<evidence type="ECO:0000313" key="3">
    <source>
        <dbReference type="EMBL" id="KAJ4450522.1"/>
    </source>
</evidence>
<dbReference type="EMBL" id="JAJSOF020000003">
    <property type="protein sequence ID" value="KAJ4450522.1"/>
    <property type="molecule type" value="Genomic_DNA"/>
</dbReference>
<dbReference type="SUPFAM" id="SSF56672">
    <property type="entry name" value="DNA/RNA polymerases"/>
    <property type="match status" value="1"/>
</dbReference>
<name>A0ABQ8TUX5_PERAM</name>
<dbReference type="InterPro" id="IPR036397">
    <property type="entry name" value="RNaseH_sf"/>
</dbReference>
<dbReference type="InterPro" id="IPR043502">
    <property type="entry name" value="DNA/RNA_pol_sf"/>
</dbReference>
<protein>
    <recommendedName>
        <fullName evidence="2">Reverse transcriptase domain-containing protein</fullName>
    </recommendedName>
</protein>
<sequence>MVKHFEDGNTSIQDEPRSGRPPTASTERNEERVDEFWDSFCSKIANVESVMNVVVKTINKIKSKSLKHRQFRQLLKEMGDGYEDMAYYTQVRWLSRGKMLKRFFDLRNTISDFFNKQERLRGQRYETLEDIQKAVGQCLREDETDFYSKGIFKLTERREKCVQRNGGYVEKETDAFPIHCGLKQGDALSPLLFNFALEYTIRKVQDNRQGLELNGLHQLLVYADDVNMLGENPQTTKENRDILLEASKEIDSEINLEKTKYMIMSHDENIVRNGNIKIGDLSFEGVEKFKYLGATVTNINDTREEIKR</sequence>
<dbReference type="PANTHER" id="PTHR45913:SF5">
    <property type="entry name" value="GENERAL TRANSCRIPTION FACTOR II-I REPEAT DOMAIN-CONTAINING PROTEIN 2A-LIKE PROTEIN"/>
    <property type="match status" value="1"/>
</dbReference>
<accession>A0ABQ8TUX5</accession>
<reference evidence="3 4" key="1">
    <citation type="journal article" date="2022" name="Allergy">
        <title>Genome assembly and annotation of Periplaneta americana reveal a comprehensive cockroach allergen profile.</title>
        <authorList>
            <person name="Wang L."/>
            <person name="Xiong Q."/>
            <person name="Saelim N."/>
            <person name="Wang L."/>
            <person name="Nong W."/>
            <person name="Wan A.T."/>
            <person name="Shi M."/>
            <person name="Liu X."/>
            <person name="Cao Q."/>
            <person name="Hui J.H.L."/>
            <person name="Sookrung N."/>
            <person name="Leung T.F."/>
            <person name="Tungtrongchitr A."/>
            <person name="Tsui S.K.W."/>
        </authorList>
    </citation>
    <scope>NUCLEOTIDE SEQUENCE [LARGE SCALE GENOMIC DNA]</scope>
    <source>
        <strain evidence="3">PWHHKU_190912</strain>
    </source>
</reference>
<gene>
    <name evidence="3" type="ORF">ANN_01949</name>
</gene>
<dbReference type="Gene3D" id="3.30.420.10">
    <property type="entry name" value="Ribonuclease H-like superfamily/Ribonuclease H"/>
    <property type="match status" value="1"/>
</dbReference>
<dbReference type="PROSITE" id="PS50878">
    <property type="entry name" value="RT_POL"/>
    <property type="match status" value="1"/>
</dbReference>
<dbReference type="PANTHER" id="PTHR45913">
    <property type="entry name" value="EPM2A-INTERACTING PROTEIN 1"/>
    <property type="match status" value="1"/>
</dbReference>
<organism evidence="3 4">
    <name type="scientific">Periplaneta americana</name>
    <name type="common">American cockroach</name>
    <name type="synonym">Blatta americana</name>
    <dbReference type="NCBI Taxonomy" id="6978"/>
    <lineage>
        <taxon>Eukaryota</taxon>
        <taxon>Metazoa</taxon>
        <taxon>Ecdysozoa</taxon>
        <taxon>Arthropoda</taxon>
        <taxon>Hexapoda</taxon>
        <taxon>Insecta</taxon>
        <taxon>Pterygota</taxon>
        <taxon>Neoptera</taxon>
        <taxon>Polyneoptera</taxon>
        <taxon>Dictyoptera</taxon>
        <taxon>Blattodea</taxon>
        <taxon>Blattoidea</taxon>
        <taxon>Blattidae</taxon>
        <taxon>Blattinae</taxon>
        <taxon>Periplaneta</taxon>
    </lineage>
</organism>
<proteinExistence type="predicted"/>
<keyword evidence="4" id="KW-1185">Reference proteome</keyword>
<comment type="caution">
    <text evidence="3">The sequence shown here is derived from an EMBL/GenBank/DDBJ whole genome shotgun (WGS) entry which is preliminary data.</text>
</comment>
<dbReference type="InterPro" id="IPR000477">
    <property type="entry name" value="RT_dom"/>
</dbReference>
<dbReference type="Pfam" id="PF00078">
    <property type="entry name" value="RVT_1"/>
    <property type="match status" value="1"/>
</dbReference>
<feature type="region of interest" description="Disordered" evidence="1">
    <location>
        <begin position="1"/>
        <end position="31"/>
    </location>
</feature>
<dbReference type="Proteomes" id="UP001148838">
    <property type="component" value="Unassembled WGS sequence"/>
</dbReference>
<evidence type="ECO:0000259" key="2">
    <source>
        <dbReference type="PROSITE" id="PS50878"/>
    </source>
</evidence>
<feature type="domain" description="Reverse transcriptase" evidence="2">
    <location>
        <begin position="55"/>
        <end position="296"/>
    </location>
</feature>
<evidence type="ECO:0000313" key="4">
    <source>
        <dbReference type="Proteomes" id="UP001148838"/>
    </source>
</evidence>
<evidence type="ECO:0000256" key="1">
    <source>
        <dbReference type="SAM" id="MobiDB-lite"/>
    </source>
</evidence>